<name>A0AAJ4UUR2_9EURY</name>
<evidence type="ECO:0000256" key="1">
    <source>
        <dbReference type="SAM" id="MobiDB-lite"/>
    </source>
</evidence>
<dbReference type="Proteomes" id="UP000270581">
    <property type="component" value="Unassembled WGS sequence"/>
</dbReference>
<dbReference type="EMBL" id="RJJC01000002">
    <property type="protein sequence ID" value="RNJ22650.1"/>
    <property type="molecule type" value="Genomic_DNA"/>
</dbReference>
<keyword evidence="3" id="KW-1185">Reference proteome</keyword>
<accession>A0AAJ4UUR2</accession>
<dbReference type="SUPFAM" id="SSF160387">
    <property type="entry name" value="NosL/MerB-like"/>
    <property type="match status" value="1"/>
</dbReference>
<evidence type="ECO:0000313" key="2">
    <source>
        <dbReference type="EMBL" id="RNJ22650.1"/>
    </source>
</evidence>
<dbReference type="GO" id="GO:0018836">
    <property type="term" value="F:alkylmercury lyase activity"/>
    <property type="evidence" value="ECO:0007669"/>
    <property type="project" value="InterPro"/>
</dbReference>
<keyword evidence="2" id="KW-0456">Lyase</keyword>
<proteinExistence type="predicted"/>
<dbReference type="Gene3D" id="3.30.450.410">
    <property type="match status" value="1"/>
</dbReference>
<dbReference type="InterPro" id="IPR004927">
    <property type="entry name" value="MerB"/>
</dbReference>
<comment type="caution">
    <text evidence="2">The sequence shown here is derived from an EMBL/GenBank/DDBJ whole genome shotgun (WGS) entry which is preliminary data.</text>
</comment>
<dbReference type="Pfam" id="PF03243">
    <property type="entry name" value="MerB"/>
    <property type="match status" value="1"/>
</dbReference>
<gene>
    <name evidence="2" type="ORF">Nmn1133_13545</name>
</gene>
<reference evidence="2 3" key="1">
    <citation type="submission" date="2018-11" db="EMBL/GenBank/DDBJ databases">
        <title>Genome sequences of Natronomonas sp. CBA1133.</title>
        <authorList>
            <person name="Roh S.W."/>
            <person name="Cha I.-T."/>
        </authorList>
    </citation>
    <scope>NUCLEOTIDE SEQUENCE [LARGE SCALE GENOMIC DNA]</scope>
    <source>
        <strain evidence="2 3">CBA1133</strain>
    </source>
</reference>
<dbReference type="InterPro" id="IPR053717">
    <property type="entry name" value="MerB_lyase_sf"/>
</dbReference>
<sequence length="223" mass="24102">MYRRMSNQDCNCTDPSVGESDAQTLATDSWIEARPVKTAEFPTPVADNMSRFFGASIDTFDDMVAAIRKVVEGDGIAIDELCHVDGETPHYAKTADETYYFRCFYDGIALAHLVDEPVEIRTETPTEEPIEIQMSPADGVDVTPPDAVMSFGVTTESDVPADETPSAPDVYGAVCPYVKAFYTREDYERWAEDVAATTVGIPLDAGVPIAAALTAPAPSEGAQ</sequence>
<organism evidence="2 3">
    <name type="scientific">Halosegnis longus</name>
    <dbReference type="NCBI Taxonomy" id="2216012"/>
    <lineage>
        <taxon>Archaea</taxon>
        <taxon>Methanobacteriati</taxon>
        <taxon>Methanobacteriota</taxon>
        <taxon>Stenosarchaea group</taxon>
        <taxon>Halobacteria</taxon>
        <taxon>Halobacteriales</taxon>
        <taxon>Natronomonadaceae</taxon>
        <taxon>Halosegnis</taxon>
    </lineage>
</organism>
<feature type="region of interest" description="Disordered" evidence="1">
    <location>
        <begin position="1"/>
        <end position="21"/>
    </location>
</feature>
<evidence type="ECO:0000313" key="3">
    <source>
        <dbReference type="Proteomes" id="UP000270581"/>
    </source>
</evidence>
<feature type="compositionally biased region" description="Polar residues" evidence="1">
    <location>
        <begin position="1"/>
        <end position="14"/>
    </location>
</feature>
<dbReference type="AlphaFoldDB" id="A0AAJ4UUR2"/>
<protein>
    <submittedName>
        <fullName evidence="2">Alkylmercury lyase</fullName>
    </submittedName>
</protein>